<dbReference type="PANTHER" id="PTHR21540:SF0">
    <property type="entry name" value="PHD FAMILY PROTEIN"/>
    <property type="match status" value="1"/>
</dbReference>
<feature type="domain" description="RING-type" evidence="6">
    <location>
        <begin position="237"/>
        <end position="285"/>
    </location>
</feature>
<dbReference type="InterPro" id="IPR011016">
    <property type="entry name" value="Znf_RING-CH"/>
</dbReference>
<evidence type="ECO:0000313" key="9">
    <source>
        <dbReference type="EMBL" id="KND90934.1"/>
    </source>
</evidence>
<evidence type="ECO:0000259" key="8">
    <source>
        <dbReference type="PROSITE" id="PS51292"/>
    </source>
</evidence>
<dbReference type="InterPro" id="IPR013083">
    <property type="entry name" value="Znf_RING/FYVE/PHD"/>
</dbReference>
<keyword evidence="10" id="KW-1185">Reference proteome</keyword>
<evidence type="ECO:0000313" key="10">
    <source>
        <dbReference type="Proteomes" id="UP000036947"/>
    </source>
</evidence>
<feature type="compositionally biased region" description="Polar residues" evidence="5">
    <location>
        <begin position="63"/>
        <end position="84"/>
    </location>
</feature>
<keyword evidence="1" id="KW-0479">Metal-binding</keyword>
<dbReference type="SUPFAM" id="SSF57850">
    <property type="entry name" value="RING/U-box"/>
    <property type="match status" value="1"/>
</dbReference>
<feature type="domain" description="RING-CH-type" evidence="8">
    <location>
        <begin position="229"/>
        <end position="291"/>
    </location>
</feature>
<reference evidence="9 10" key="1">
    <citation type="journal article" date="2015" name="BMC Genomics">
        <title>The genome of the truffle-parasite Tolypocladium ophioglossoides and the evolution of antifungal peptaibiotics.</title>
        <authorList>
            <person name="Quandt C.A."/>
            <person name="Bushley K.E."/>
            <person name="Spatafora J.W."/>
        </authorList>
    </citation>
    <scope>NUCLEOTIDE SEQUENCE [LARGE SCALE GENOMIC DNA]</scope>
    <source>
        <strain evidence="9 10">CBS 100239</strain>
    </source>
</reference>
<dbReference type="PANTHER" id="PTHR21540">
    <property type="entry name" value="RING FINGER AND SWIM DOMAIN-CONTAINING PROTEIN 2"/>
    <property type="match status" value="1"/>
</dbReference>
<dbReference type="Proteomes" id="UP000036947">
    <property type="component" value="Unassembled WGS sequence"/>
</dbReference>
<keyword evidence="2 4" id="KW-0863">Zinc-finger</keyword>
<dbReference type="OrthoDB" id="2122982at2759"/>
<keyword evidence="9" id="KW-0418">Kinase</keyword>
<feature type="region of interest" description="Disordered" evidence="5">
    <location>
        <begin position="63"/>
        <end position="111"/>
    </location>
</feature>
<protein>
    <submittedName>
        <fullName evidence="9">Mitogen-activated protein kinase kinase kinase 1</fullName>
    </submittedName>
</protein>
<dbReference type="CDD" id="cd16494">
    <property type="entry name" value="RING-CH-C4HC3_ZSWM2"/>
    <property type="match status" value="1"/>
</dbReference>
<name>A0A0L0NA86_TOLOC</name>
<dbReference type="GO" id="GO:0061630">
    <property type="term" value="F:ubiquitin protein ligase activity"/>
    <property type="evidence" value="ECO:0007669"/>
    <property type="project" value="InterPro"/>
</dbReference>
<dbReference type="InterPro" id="IPR007527">
    <property type="entry name" value="Znf_SWIM"/>
</dbReference>
<dbReference type="PROSITE" id="PS50089">
    <property type="entry name" value="ZF_RING_2"/>
    <property type="match status" value="1"/>
</dbReference>
<dbReference type="AlphaFoldDB" id="A0A0L0NA86"/>
<dbReference type="InterPro" id="IPR039903">
    <property type="entry name" value="Zswim2"/>
</dbReference>
<dbReference type="Pfam" id="PF13639">
    <property type="entry name" value="zf-RING_2"/>
    <property type="match status" value="1"/>
</dbReference>
<sequence>MDKSSARRVDRHIKGVHQSPASAAAAGSSEGYPVDLTGEEPVTPMATKHPVYVGVNAPVQRISLQRTPVQRGPAQNTLVQSTPASSSSSSARKRKGPDRAAPPPTEKRLCRFRSKPPQSFYSVYDRALSQRFYVLMRTRGGNAECPEETFEMTGSTGNVYTVCIGEKPSCNCPHAMKGNECKHVFYVLARVLQAPFELVYQKALLGSELRTIFAAAPGVNVSQDSGNGKRKPVEGECPICFCEFDTSSPESVVWCRAACGQNIHQECFETWARTKTGQVTCPLCRSKWQGDAKTVSKVQMNRAVSSEGYANVAHQLGISTHRDEGTYSEWYSYHNRRRGW</sequence>
<evidence type="ECO:0000256" key="4">
    <source>
        <dbReference type="PROSITE-ProRule" id="PRU00175"/>
    </source>
</evidence>
<evidence type="ECO:0000256" key="3">
    <source>
        <dbReference type="ARBA" id="ARBA00022833"/>
    </source>
</evidence>
<evidence type="ECO:0000259" key="7">
    <source>
        <dbReference type="PROSITE" id="PS50966"/>
    </source>
</evidence>
<dbReference type="PROSITE" id="PS51292">
    <property type="entry name" value="ZF_RING_CH"/>
    <property type="match status" value="1"/>
</dbReference>
<feature type="region of interest" description="Disordered" evidence="5">
    <location>
        <begin position="1"/>
        <end position="49"/>
    </location>
</feature>
<keyword evidence="9" id="KW-0808">Transferase</keyword>
<dbReference type="Gene3D" id="3.30.40.10">
    <property type="entry name" value="Zinc/RING finger domain, C3HC4 (zinc finger)"/>
    <property type="match status" value="1"/>
</dbReference>
<organism evidence="9 10">
    <name type="scientific">Tolypocladium ophioglossoides (strain CBS 100239)</name>
    <name type="common">Snaketongue truffleclub</name>
    <name type="synonym">Elaphocordyceps ophioglossoides</name>
    <dbReference type="NCBI Taxonomy" id="1163406"/>
    <lineage>
        <taxon>Eukaryota</taxon>
        <taxon>Fungi</taxon>
        <taxon>Dikarya</taxon>
        <taxon>Ascomycota</taxon>
        <taxon>Pezizomycotina</taxon>
        <taxon>Sordariomycetes</taxon>
        <taxon>Hypocreomycetidae</taxon>
        <taxon>Hypocreales</taxon>
        <taxon>Ophiocordycipitaceae</taxon>
        <taxon>Tolypocladium</taxon>
    </lineage>
</organism>
<dbReference type="InterPro" id="IPR001841">
    <property type="entry name" value="Znf_RING"/>
</dbReference>
<evidence type="ECO:0000256" key="1">
    <source>
        <dbReference type="ARBA" id="ARBA00022723"/>
    </source>
</evidence>
<evidence type="ECO:0000256" key="2">
    <source>
        <dbReference type="ARBA" id="ARBA00022771"/>
    </source>
</evidence>
<dbReference type="GO" id="GO:0016301">
    <property type="term" value="F:kinase activity"/>
    <property type="evidence" value="ECO:0007669"/>
    <property type="project" value="UniProtKB-KW"/>
</dbReference>
<feature type="compositionally biased region" description="Low complexity" evidence="5">
    <location>
        <begin position="19"/>
        <end position="29"/>
    </location>
</feature>
<comment type="caution">
    <text evidence="9">The sequence shown here is derived from an EMBL/GenBank/DDBJ whole genome shotgun (WGS) entry which is preliminary data.</text>
</comment>
<proteinExistence type="predicted"/>
<dbReference type="EMBL" id="LFRF01000010">
    <property type="protein sequence ID" value="KND90934.1"/>
    <property type="molecule type" value="Genomic_DNA"/>
</dbReference>
<evidence type="ECO:0000256" key="5">
    <source>
        <dbReference type="SAM" id="MobiDB-lite"/>
    </source>
</evidence>
<keyword evidence="3" id="KW-0862">Zinc</keyword>
<dbReference type="STRING" id="1163406.A0A0L0NA86"/>
<dbReference type="GO" id="GO:0008270">
    <property type="term" value="F:zinc ion binding"/>
    <property type="evidence" value="ECO:0007669"/>
    <property type="project" value="UniProtKB-KW"/>
</dbReference>
<dbReference type="PROSITE" id="PS50966">
    <property type="entry name" value="ZF_SWIM"/>
    <property type="match status" value="1"/>
</dbReference>
<gene>
    <name evidence="9" type="ORF">TOPH_04313</name>
</gene>
<accession>A0A0L0NA86</accession>
<evidence type="ECO:0000259" key="6">
    <source>
        <dbReference type="PROSITE" id="PS50089"/>
    </source>
</evidence>
<feature type="domain" description="SWIM-type" evidence="7">
    <location>
        <begin position="160"/>
        <end position="192"/>
    </location>
</feature>